<feature type="compositionally biased region" description="Polar residues" evidence="10">
    <location>
        <begin position="73"/>
        <end position="82"/>
    </location>
</feature>
<dbReference type="GO" id="GO:0061733">
    <property type="term" value="F:protein-lysine-acetyltransferase activity"/>
    <property type="evidence" value="ECO:0007669"/>
    <property type="project" value="TreeGrafter"/>
</dbReference>
<keyword evidence="4" id="KW-0479">Metal-binding</keyword>
<keyword evidence="3" id="KW-0808">Transferase</keyword>
<evidence type="ECO:0000313" key="14">
    <source>
        <dbReference type="RefSeq" id="XP_014483059.1"/>
    </source>
</evidence>
<evidence type="ECO:0000256" key="7">
    <source>
        <dbReference type="ARBA" id="ARBA00023242"/>
    </source>
</evidence>
<evidence type="ECO:0000256" key="2">
    <source>
        <dbReference type="ARBA" id="ARBA00005816"/>
    </source>
</evidence>
<keyword evidence="7" id="KW-0539">Nucleus</keyword>
<feature type="domain" description="N-acetyltransferase ESCO acetyl-transferase" evidence="12">
    <location>
        <begin position="746"/>
        <end position="813"/>
    </location>
</feature>
<dbReference type="PANTHER" id="PTHR45884:SF2">
    <property type="entry name" value="N-ACETYLTRANSFERASE ECO"/>
    <property type="match status" value="1"/>
</dbReference>
<feature type="compositionally biased region" description="Polar residues" evidence="10">
    <location>
        <begin position="161"/>
        <end position="171"/>
    </location>
</feature>
<evidence type="ECO:0000256" key="9">
    <source>
        <dbReference type="ARBA" id="ARBA00023315"/>
    </source>
</evidence>
<keyword evidence="13" id="KW-1185">Reference proteome</keyword>
<evidence type="ECO:0000259" key="11">
    <source>
        <dbReference type="Pfam" id="PF13878"/>
    </source>
</evidence>
<keyword evidence="5" id="KW-0863">Zinc-finger</keyword>
<dbReference type="Pfam" id="PF13880">
    <property type="entry name" value="Acetyltransf_13"/>
    <property type="match status" value="1"/>
</dbReference>
<dbReference type="RefSeq" id="XP_014483059.1">
    <property type="nucleotide sequence ID" value="XM_014627573.1"/>
</dbReference>
<evidence type="ECO:0000256" key="3">
    <source>
        <dbReference type="ARBA" id="ARBA00022679"/>
    </source>
</evidence>
<name>A0A6P3XYJ6_DINQU</name>
<dbReference type="KEGG" id="dqu:106748739"/>
<feature type="region of interest" description="Disordered" evidence="10">
    <location>
        <begin position="152"/>
        <end position="205"/>
    </location>
</feature>
<accession>A0A6P3XYJ6</accession>
<dbReference type="GO" id="GO:0007064">
    <property type="term" value="P:mitotic sister chromatid cohesion"/>
    <property type="evidence" value="ECO:0007669"/>
    <property type="project" value="TreeGrafter"/>
</dbReference>
<proteinExistence type="inferred from homology"/>
<dbReference type="Pfam" id="PF13878">
    <property type="entry name" value="zf-C2H2_3"/>
    <property type="match status" value="1"/>
</dbReference>
<feature type="region of interest" description="Disordered" evidence="10">
    <location>
        <begin position="43"/>
        <end position="102"/>
    </location>
</feature>
<dbReference type="Proteomes" id="UP000515204">
    <property type="component" value="Unplaced"/>
</dbReference>
<comment type="subcellular location">
    <subcellularLocation>
        <location evidence="1">Nucleus</location>
    </subcellularLocation>
</comment>
<keyword evidence="6" id="KW-0862">Zinc</keyword>
<keyword evidence="8" id="KW-0131">Cell cycle</keyword>
<dbReference type="GO" id="GO:0005634">
    <property type="term" value="C:nucleus"/>
    <property type="evidence" value="ECO:0007669"/>
    <property type="project" value="UniProtKB-SubCell"/>
</dbReference>
<dbReference type="GeneID" id="106748739"/>
<dbReference type="PANTHER" id="PTHR45884">
    <property type="entry name" value="N-ACETYLTRANSFERASE ECO"/>
    <property type="match status" value="1"/>
</dbReference>
<dbReference type="GO" id="GO:0008270">
    <property type="term" value="F:zinc ion binding"/>
    <property type="evidence" value="ECO:0007669"/>
    <property type="project" value="UniProtKB-KW"/>
</dbReference>
<evidence type="ECO:0000256" key="6">
    <source>
        <dbReference type="ARBA" id="ARBA00022833"/>
    </source>
</evidence>
<evidence type="ECO:0000313" key="13">
    <source>
        <dbReference type="Proteomes" id="UP000515204"/>
    </source>
</evidence>
<dbReference type="InterPro" id="IPR028009">
    <property type="entry name" value="ESCO_Acetyltransf_dom"/>
</dbReference>
<protein>
    <submittedName>
        <fullName evidence="14">N-acetyltransferase ESCO2 isoform X1</fullName>
    </submittedName>
</protein>
<comment type="similarity">
    <text evidence="2">Belongs to the acetyltransferase family. ECO subfamily.</text>
</comment>
<dbReference type="AlphaFoldDB" id="A0A6P3XYJ6"/>
<gene>
    <name evidence="14" type="primary">LOC106748739</name>
</gene>
<evidence type="ECO:0000256" key="10">
    <source>
        <dbReference type="SAM" id="MobiDB-lite"/>
    </source>
</evidence>
<evidence type="ECO:0000256" key="8">
    <source>
        <dbReference type="ARBA" id="ARBA00023306"/>
    </source>
</evidence>
<feature type="domain" description="N-acetyltransferase ESCO zinc-finger" evidence="11">
    <location>
        <begin position="601"/>
        <end position="639"/>
    </location>
</feature>
<evidence type="ECO:0000256" key="5">
    <source>
        <dbReference type="ARBA" id="ARBA00022771"/>
    </source>
</evidence>
<feature type="region of interest" description="Disordered" evidence="10">
    <location>
        <begin position="359"/>
        <end position="407"/>
    </location>
</feature>
<keyword evidence="9" id="KW-0012">Acyltransferase</keyword>
<organism evidence="13 14">
    <name type="scientific">Dinoponera quadriceps</name>
    <name type="common">South American ant</name>
    <dbReference type="NCBI Taxonomy" id="609295"/>
    <lineage>
        <taxon>Eukaryota</taxon>
        <taxon>Metazoa</taxon>
        <taxon>Ecdysozoa</taxon>
        <taxon>Arthropoda</taxon>
        <taxon>Hexapoda</taxon>
        <taxon>Insecta</taxon>
        <taxon>Pterygota</taxon>
        <taxon>Neoptera</taxon>
        <taxon>Endopterygota</taxon>
        <taxon>Hymenoptera</taxon>
        <taxon>Apocrita</taxon>
        <taxon>Aculeata</taxon>
        <taxon>Formicoidea</taxon>
        <taxon>Formicidae</taxon>
        <taxon>Ponerinae</taxon>
        <taxon>Ponerini</taxon>
        <taxon>Dinoponera</taxon>
    </lineage>
</organism>
<evidence type="ECO:0000259" key="12">
    <source>
        <dbReference type="Pfam" id="PF13880"/>
    </source>
</evidence>
<dbReference type="InterPro" id="IPR028005">
    <property type="entry name" value="AcTrfase_ESCO_Znf_dom"/>
</dbReference>
<evidence type="ECO:0000256" key="1">
    <source>
        <dbReference type="ARBA" id="ARBA00004123"/>
    </source>
</evidence>
<evidence type="ECO:0000256" key="4">
    <source>
        <dbReference type="ARBA" id="ARBA00022723"/>
    </source>
</evidence>
<reference evidence="14" key="1">
    <citation type="submission" date="2025-08" db="UniProtKB">
        <authorList>
            <consortium name="RefSeq"/>
        </authorList>
    </citation>
    <scope>IDENTIFICATION</scope>
</reference>
<dbReference type="OrthoDB" id="428854at2759"/>
<feature type="compositionally biased region" description="Polar residues" evidence="10">
    <location>
        <begin position="180"/>
        <end position="193"/>
    </location>
</feature>
<sequence length="814" mass="90215">MSVTTSRNRLIMATGSSQVELLCTPRRAQKCLFAAEGGSCRKNLSRGSSCNRNAEVTSGEDSDLGPMSPLALTDQSPSSCESSPGRDFVSPFATPEKSPSLPVTSLSWDRLMPNRSVEDSASLFSSLKKLSRAARYSPKCNTVMKNLVKSASASPIKRTGEASTSEGSDATATEEVIPETPQQSFSEIQSITETPRKSGTPGLITPLGSITKSVLLPKLHRRKSLGMLEASENISPKQKENSLKRLARDQLAVTPAKLFKTDDSLAPRARAALFQEKKNESPLNNISLSTKMFYSSSSESKRPFAFYNFRDDEIKKRRSLPAYRNGRHSLKRQRFGMINAGVFHGIKKPKSKVNTKVLKKEGQAQNSADENKENKENASPTVKRAQPVVEEKSKERGSPPLPEVDEKKRFFRSIKPTQAATVTVNEKIKLKVEDGKILLSQKYGCSSAKRRARATDVSYDVTDLSVDEPGVEDTLGENKVANILKILENDWADDDYDTMDALTVNTNAVSPSTATILQDTIMSPASELSNMTSTMNIKDAFLADNTENNNDPVRTNKEGKFFPLFAKGYVAPADQLAKDAGGKSAKRNTQWQLSMKSGQDQYQLDAGQKRFGATQCPECGVVYQLGDGEDENAHLNYHNSIRTLKFQGWKNERVMYEDPFTSSRIILVEPHDPKQYWKKVSEILTVVDNDLGLADVQLSGYETKKVFLYIREKSVIGVLVAEHIKTAYRMIPELIELDCCTAESTPTKCGINVVWTAMSHRRQGIATKLVNILRAKFFYGYVMSLDDIAFSTPSPSGKIFAEKYTKTRNFKVYS</sequence>
<dbReference type="GO" id="GO:0000785">
    <property type="term" value="C:chromatin"/>
    <property type="evidence" value="ECO:0007669"/>
    <property type="project" value="TreeGrafter"/>
</dbReference>
<dbReference type="CTD" id="38812"/>
<feature type="compositionally biased region" description="Polar residues" evidence="10">
    <location>
        <begin position="45"/>
        <end position="56"/>
    </location>
</feature>